<dbReference type="GO" id="GO:0000132">
    <property type="term" value="P:establishment of mitotic spindle orientation"/>
    <property type="evidence" value="ECO:0007669"/>
    <property type="project" value="TreeGrafter"/>
</dbReference>
<dbReference type="GO" id="GO:0005938">
    <property type="term" value="C:cell cortex"/>
    <property type="evidence" value="ECO:0007669"/>
    <property type="project" value="TreeGrafter"/>
</dbReference>
<organism evidence="4 5">
    <name type="scientific">Echinococcus granulosus</name>
    <name type="common">Hydatid tapeworm</name>
    <dbReference type="NCBI Taxonomy" id="6210"/>
    <lineage>
        <taxon>Eukaryota</taxon>
        <taxon>Metazoa</taxon>
        <taxon>Spiralia</taxon>
        <taxon>Lophotrochozoa</taxon>
        <taxon>Platyhelminthes</taxon>
        <taxon>Cestoda</taxon>
        <taxon>Eucestoda</taxon>
        <taxon>Cyclophyllidea</taxon>
        <taxon>Taeniidae</taxon>
        <taxon>Echinococcus</taxon>
        <taxon>Echinococcus granulosus group</taxon>
    </lineage>
</organism>
<protein>
    <submittedName>
        <fullName evidence="4">G-protein-signaling modulator 2</fullName>
    </submittedName>
</protein>
<dbReference type="OrthoDB" id="6270882at2759"/>
<keyword evidence="5" id="KW-1185">Reference proteome</keyword>
<dbReference type="GO" id="GO:0005092">
    <property type="term" value="F:GDP-dissociation inhibitor activity"/>
    <property type="evidence" value="ECO:0007669"/>
    <property type="project" value="TreeGrafter"/>
</dbReference>
<dbReference type="Gene3D" id="1.25.40.10">
    <property type="entry name" value="Tetratricopeptide repeat domain"/>
    <property type="match status" value="2"/>
</dbReference>
<dbReference type="InterPro" id="IPR019734">
    <property type="entry name" value="TPR_rpt"/>
</dbReference>
<keyword evidence="3" id="KW-0677">Repeat</keyword>
<accession>W6U6W4</accession>
<dbReference type="STRING" id="6210.W6U6W4"/>
<proteinExistence type="predicted"/>
<sequence>MRQSIMFGASPTNQLTSCTQRDDVAVASQALTFVECRDTTQYPSTSLLSGPCICAFVCDKCPQPWALRKFAALWYQPEEDDIILIFKASHSPTSLIGRTECPHYAVPDKRMSRQQLLTSMPARDPTSAVGRARVACSSATEAAAAAAVARQFIMNVLILILSRLHMRKQLFTATCRHGGFQSRTPSLGDSSLDSSWLGHLLRLAVVASSTEILTDFVPLMRMSLQARQTGDLHGEAKACANLSTCFKMIEKYPEAVLCAKRQLEICRRFNDKAAIARALHNLGNAYHAKGRQFLQFSGTDQLGEFTSEAKQDQEKALACFQQTGDLHGEAKACANLSTCFKMIEKYPEAVLCAKRQLEICRRFNDKAAIARALHNLGNAYHAKGRQFLQFSGTDQLGEFTSEAKQDQEKALACFQ</sequence>
<name>W6U6W4_ECHGR</name>
<comment type="subcellular location">
    <subcellularLocation>
        <location evidence="1">Cytoplasm</location>
    </subcellularLocation>
</comment>
<dbReference type="PANTHER" id="PTHR45954">
    <property type="entry name" value="LD33695P"/>
    <property type="match status" value="1"/>
</dbReference>
<dbReference type="PANTHER" id="PTHR45954:SF1">
    <property type="entry name" value="LD33695P"/>
    <property type="match status" value="1"/>
</dbReference>
<gene>
    <name evidence="4" type="ORF">EGR_09050</name>
</gene>
<evidence type="ECO:0000256" key="3">
    <source>
        <dbReference type="ARBA" id="ARBA00022737"/>
    </source>
</evidence>
<dbReference type="GO" id="GO:0001965">
    <property type="term" value="F:G-protein alpha-subunit binding"/>
    <property type="evidence" value="ECO:0007669"/>
    <property type="project" value="TreeGrafter"/>
</dbReference>
<reference evidence="4 5" key="1">
    <citation type="journal article" date="2013" name="Nat. Genet.">
        <title>The genome of the hydatid tapeworm Echinococcus granulosus.</title>
        <authorList>
            <person name="Zheng H."/>
            <person name="Zhang W."/>
            <person name="Zhang L."/>
            <person name="Zhang Z."/>
            <person name="Li J."/>
            <person name="Lu G."/>
            <person name="Zhu Y."/>
            <person name="Wang Y."/>
            <person name="Huang Y."/>
            <person name="Liu J."/>
            <person name="Kang H."/>
            <person name="Chen J."/>
            <person name="Wang L."/>
            <person name="Chen A."/>
            <person name="Yu S."/>
            <person name="Gao Z."/>
            <person name="Jin L."/>
            <person name="Gu W."/>
            <person name="Wang Z."/>
            <person name="Zhao L."/>
            <person name="Shi B."/>
            <person name="Wen H."/>
            <person name="Lin R."/>
            <person name="Jones M.K."/>
            <person name="Brejova B."/>
            <person name="Vinar T."/>
            <person name="Zhao G."/>
            <person name="McManus D.P."/>
            <person name="Chen Z."/>
            <person name="Zhou Y."/>
            <person name="Wang S."/>
        </authorList>
    </citation>
    <scope>NUCLEOTIDE SEQUENCE [LARGE SCALE GENOMIC DNA]</scope>
</reference>
<evidence type="ECO:0000256" key="2">
    <source>
        <dbReference type="ARBA" id="ARBA00022490"/>
    </source>
</evidence>
<evidence type="ECO:0000313" key="5">
    <source>
        <dbReference type="Proteomes" id="UP000019149"/>
    </source>
</evidence>
<dbReference type="Proteomes" id="UP000019149">
    <property type="component" value="Unassembled WGS sequence"/>
</dbReference>
<dbReference type="AlphaFoldDB" id="W6U6W4"/>
<dbReference type="KEGG" id="egl:EGR_09050"/>
<dbReference type="RefSeq" id="XP_024347307.1">
    <property type="nucleotide sequence ID" value="XM_024498299.1"/>
</dbReference>
<dbReference type="SMART" id="SM00028">
    <property type="entry name" value="TPR"/>
    <property type="match status" value="2"/>
</dbReference>
<comment type="caution">
    <text evidence="4">The sequence shown here is derived from an EMBL/GenBank/DDBJ whole genome shotgun (WGS) entry which is preliminary data.</text>
</comment>
<dbReference type="GeneID" id="36344765"/>
<keyword evidence="2" id="KW-0963">Cytoplasm</keyword>
<evidence type="ECO:0000313" key="4">
    <source>
        <dbReference type="EMBL" id="EUB56111.1"/>
    </source>
</evidence>
<dbReference type="CTD" id="36344765"/>
<dbReference type="InterPro" id="IPR011990">
    <property type="entry name" value="TPR-like_helical_dom_sf"/>
</dbReference>
<dbReference type="EMBL" id="APAU02000129">
    <property type="protein sequence ID" value="EUB56111.1"/>
    <property type="molecule type" value="Genomic_DNA"/>
</dbReference>
<dbReference type="InterPro" id="IPR052386">
    <property type="entry name" value="GPSM"/>
</dbReference>
<evidence type="ECO:0000256" key="1">
    <source>
        <dbReference type="ARBA" id="ARBA00004496"/>
    </source>
</evidence>
<dbReference type="SUPFAM" id="SSF48452">
    <property type="entry name" value="TPR-like"/>
    <property type="match status" value="1"/>
</dbReference>